<sequence length="166" mass="17518">MDLDALADLPLTYPEVGATAAGQLPPGYSHLSVVTQIGTGDQRFEEAADAVMSWGMQRGAGLRVQASSEVAVVSAVVLVGIAFLRAPCRVVYVVDEPDVRGFGYGTLPGHPVSGEERFAVRRDPTTSAVFAEVSSFSRPVTLAIKATGPFGAVAQRLIAKRYLRAV</sequence>
<proteinExistence type="predicted"/>
<accession>A0A975PWX3</accession>
<gene>
    <name evidence="2" type="ORF">F6B93_08550</name>
</gene>
<dbReference type="Proteomes" id="UP000682202">
    <property type="component" value="Chromosome"/>
</dbReference>
<dbReference type="AlphaFoldDB" id="A0A975PWX3"/>
<evidence type="ECO:0000313" key="3">
    <source>
        <dbReference type="Proteomes" id="UP000682202"/>
    </source>
</evidence>
<dbReference type="KEGG" id="mspg:F6B93_08550"/>
<name>A0A975PWX3_9MYCO</name>
<dbReference type="PIRSF" id="PIRSF010260">
    <property type="entry name" value="UCP010260"/>
    <property type="match status" value="1"/>
</dbReference>
<dbReference type="InterPro" id="IPR014457">
    <property type="entry name" value="UCP010260"/>
</dbReference>
<evidence type="ECO:0000259" key="1">
    <source>
        <dbReference type="Pfam" id="PF09348"/>
    </source>
</evidence>
<dbReference type="Pfam" id="PF09348">
    <property type="entry name" value="DUF1990"/>
    <property type="match status" value="1"/>
</dbReference>
<dbReference type="InterPro" id="IPR018960">
    <property type="entry name" value="DUF1990"/>
</dbReference>
<protein>
    <submittedName>
        <fullName evidence="2">DUF1990 family protein</fullName>
    </submittedName>
</protein>
<evidence type="ECO:0000313" key="2">
    <source>
        <dbReference type="EMBL" id="QUR67138.1"/>
    </source>
</evidence>
<feature type="domain" description="DUF1990" evidence="1">
    <location>
        <begin position="12"/>
        <end position="165"/>
    </location>
</feature>
<organism evidence="2 3">
    <name type="scientific">Mycobacterium spongiae</name>
    <dbReference type="NCBI Taxonomy" id="886343"/>
    <lineage>
        <taxon>Bacteria</taxon>
        <taxon>Bacillati</taxon>
        <taxon>Actinomycetota</taxon>
        <taxon>Actinomycetes</taxon>
        <taxon>Mycobacteriales</taxon>
        <taxon>Mycobacteriaceae</taxon>
        <taxon>Mycobacterium</taxon>
    </lineage>
</organism>
<keyword evidence="3" id="KW-1185">Reference proteome</keyword>
<dbReference type="RefSeq" id="WP_211698707.1">
    <property type="nucleotide sequence ID" value="NZ_CP046600.1"/>
</dbReference>
<dbReference type="EMBL" id="CP046600">
    <property type="protein sequence ID" value="QUR67138.1"/>
    <property type="molecule type" value="Genomic_DNA"/>
</dbReference>
<dbReference type="PANTHER" id="PTHR34202">
    <property type="entry name" value="UPF0548 PROTEIN"/>
    <property type="match status" value="1"/>
</dbReference>
<dbReference type="PANTHER" id="PTHR34202:SF1">
    <property type="entry name" value="UPF0548 PROTEIN"/>
    <property type="match status" value="1"/>
</dbReference>
<reference evidence="2" key="1">
    <citation type="submission" date="2019-12" db="EMBL/GenBank/DDBJ databases">
        <title>Mycobacterium spongiae sp. nov.</title>
        <authorList>
            <person name="Stinear T."/>
        </authorList>
    </citation>
    <scope>NUCLEOTIDE SEQUENCE</scope>
    <source>
        <strain evidence="2">FSD4b-SM</strain>
    </source>
</reference>